<dbReference type="EMBL" id="JNVL01000005">
    <property type="protein sequence ID" value="KER06821.1"/>
    <property type="molecule type" value="Genomic_DNA"/>
</dbReference>
<name>A0A081S7B8_9ARCH</name>
<dbReference type="Gene3D" id="3.40.50.1010">
    <property type="entry name" value="5'-nuclease"/>
    <property type="match status" value="1"/>
</dbReference>
<accession>A0A081S7B8</accession>
<sequence>MSDIEFLLDENVLGLDRFLENRVKYRKVGDEGCPIKEADDPTIVKFASENNLVIITKDAKMIEQCEFEKVPFVTHNDIDFAQKIVSYSKSN</sequence>
<protein>
    <submittedName>
        <fullName evidence="1">Uncharacterized protein</fullName>
    </submittedName>
</protein>
<proteinExistence type="predicted"/>
<dbReference type="Proteomes" id="UP000028027">
    <property type="component" value="Unassembled WGS sequence"/>
</dbReference>
<evidence type="ECO:0000313" key="1">
    <source>
        <dbReference type="EMBL" id="KER06821.1"/>
    </source>
</evidence>
<dbReference type="AlphaFoldDB" id="A0A081S7B8"/>
<organism evidence="1 2">
    <name type="scientific">Marine Group I thaumarchaeote SCGC AAA799-E16</name>
    <dbReference type="NCBI Taxonomy" id="1502292"/>
    <lineage>
        <taxon>Archaea</taxon>
        <taxon>Nitrososphaerota</taxon>
        <taxon>Marine Group I</taxon>
    </lineage>
</organism>
<keyword evidence="2" id="KW-1185">Reference proteome</keyword>
<evidence type="ECO:0000313" key="2">
    <source>
        <dbReference type="Proteomes" id="UP000028027"/>
    </source>
</evidence>
<reference evidence="1 2" key="1">
    <citation type="submission" date="2014-06" db="EMBL/GenBank/DDBJ databases">
        <authorList>
            <person name="Ngugi D.K."/>
            <person name="Blom J."/>
            <person name="Alam I."/>
            <person name="Rashid M."/>
            <person name="Ba Alawi W."/>
            <person name="Zhang G."/>
            <person name="Hikmawan T."/>
            <person name="Guan Y."/>
            <person name="Antunes A."/>
            <person name="Siam R."/>
            <person name="Eldorry H."/>
            <person name="Bajic V."/>
            <person name="Stingl U."/>
        </authorList>
    </citation>
    <scope>NUCLEOTIDE SEQUENCE [LARGE SCALE GENOMIC DNA]</scope>
    <source>
        <strain evidence="1">SCGC AAA799-E16</strain>
    </source>
</reference>
<comment type="caution">
    <text evidence="1">The sequence shown here is derived from an EMBL/GenBank/DDBJ whole genome shotgun (WGS) entry which is preliminary data.</text>
</comment>
<gene>
    <name evidence="1" type="ORF">AAA799E16_00548</name>
</gene>